<gene>
    <name evidence="2" type="ORF">FHR97_002152</name>
</gene>
<feature type="transmembrane region" description="Helical" evidence="1">
    <location>
        <begin position="6"/>
        <end position="28"/>
    </location>
</feature>
<name>A0A7W5HLA0_9GAMM</name>
<proteinExistence type="predicted"/>
<feature type="transmembrane region" description="Helical" evidence="1">
    <location>
        <begin position="130"/>
        <end position="154"/>
    </location>
</feature>
<dbReference type="RefSeq" id="WP_183383783.1">
    <property type="nucleotide sequence ID" value="NZ_JACHXR010000005.1"/>
</dbReference>
<evidence type="ECO:0000256" key="1">
    <source>
        <dbReference type="SAM" id="Phobius"/>
    </source>
</evidence>
<evidence type="ECO:0000313" key="3">
    <source>
        <dbReference type="Proteomes" id="UP000518892"/>
    </source>
</evidence>
<organism evidence="2 3">
    <name type="scientific">Halomonas stenophila</name>
    <dbReference type="NCBI Taxonomy" id="795312"/>
    <lineage>
        <taxon>Bacteria</taxon>
        <taxon>Pseudomonadati</taxon>
        <taxon>Pseudomonadota</taxon>
        <taxon>Gammaproteobacteria</taxon>
        <taxon>Oceanospirillales</taxon>
        <taxon>Halomonadaceae</taxon>
        <taxon>Halomonas</taxon>
    </lineage>
</organism>
<comment type="caution">
    <text evidence="2">The sequence shown here is derived from an EMBL/GenBank/DDBJ whole genome shotgun (WGS) entry which is preliminary data.</text>
</comment>
<keyword evidence="1" id="KW-0812">Transmembrane</keyword>
<dbReference type="AlphaFoldDB" id="A0A7W5HLA0"/>
<protein>
    <submittedName>
        <fullName evidence="2">Uncharacterized protein</fullName>
    </submittedName>
</protein>
<sequence>MVIYVAFFLIFVGVTLALYQVYSVHYAINFEDEEERPERVNQALKTLTDEARGCAGGEPSPGFVQAVRRIFGSGVDARLVLAAVASGKQKAFAEPLLRRKRRIETSGELRIAHLPFWKTRPPARYRRGPVLTIVMASSLLALFWGAASIFTAAYPVAAPSLAWANNVFVLTALVYASALLAHGASKLDLYLHDIQQIGRLNRRVNGSEGVEQLA</sequence>
<evidence type="ECO:0000313" key="2">
    <source>
        <dbReference type="EMBL" id="MBB3231297.1"/>
    </source>
</evidence>
<keyword evidence="1" id="KW-1133">Transmembrane helix</keyword>
<reference evidence="2 3" key="1">
    <citation type="submission" date="2020-08" db="EMBL/GenBank/DDBJ databases">
        <title>Genomic Encyclopedia of Type Strains, Phase III (KMG-III): the genomes of soil and plant-associated and newly described type strains.</title>
        <authorList>
            <person name="Whitman W."/>
        </authorList>
    </citation>
    <scope>NUCLEOTIDE SEQUENCE [LARGE SCALE GENOMIC DNA]</scope>
    <source>
        <strain evidence="2 3">CECT 7744</strain>
    </source>
</reference>
<dbReference type="EMBL" id="JACHXR010000005">
    <property type="protein sequence ID" value="MBB3231297.1"/>
    <property type="molecule type" value="Genomic_DNA"/>
</dbReference>
<feature type="transmembrane region" description="Helical" evidence="1">
    <location>
        <begin position="160"/>
        <end position="181"/>
    </location>
</feature>
<keyword evidence="1" id="KW-0472">Membrane</keyword>
<keyword evidence="3" id="KW-1185">Reference proteome</keyword>
<dbReference type="Proteomes" id="UP000518892">
    <property type="component" value="Unassembled WGS sequence"/>
</dbReference>
<accession>A0A7W5HLA0</accession>